<evidence type="ECO:0000256" key="15">
    <source>
        <dbReference type="PROSITE-ProRule" id="PRU00035"/>
    </source>
</evidence>
<dbReference type="InterPro" id="IPR036427">
    <property type="entry name" value="Bromodomain-like_sf"/>
</dbReference>
<dbReference type="PROSITE" id="PS50014">
    <property type="entry name" value="BROMODOMAIN_2"/>
    <property type="match status" value="2"/>
</dbReference>
<feature type="region of interest" description="Disordered" evidence="16">
    <location>
        <begin position="294"/>
        <end position="319"/>
    </location>
</feature>
<dbReference type="InterPro" id="IPR050935">
    <property type="entry name" value="Bromo_chromatin_reader"/>
</dbReference>
<feature type="region of interest" description="Disordered" evidence="16">
    <location>
        <begin position="252"/>
        <end position="280"/>
    </location>
</feature>
<feature type="compositionally biased region" description="Basic and acidic residues" evidence="16">
    <location>
        <begin position="583"/>
        <end position="593"/>
    </location>
</feature>
<evidence type="ECO:0000256" key="3">
    <source>
        <dbReference type="ARBA" id="ARBA00022454"/>
    </source>
</evidence>
<dbReference type="Gene3D" id="1.20.1270.220">
    <property type="match status" value="1"/>
</dbReference>
<dbReference type="CDD" id="cd05497">
    <property type="entry name" value="Bromo_Brdt_I_like"/>
    <property type="match status" value="1"/>
</dbReference>
<dbReference type="GO" id="GO:0005634">
    <property type="term" value="C:nucleus"/>
    <property type="evidence" value="ECO:0007669"/>
    <property type="project" value="UniProtKB-SubCell"/>
</dbReference>
<organism evidence="19 20">
    <name type="scientific">Dissostichus eleginoides</name>
    <name type="common">Patagonian toothfish</name>
    <name type="synonym">Dissostichus amissus</name>
    <dbReference type="NCBI Taxonomy" id="100907"/>
    <lineage>
        <taxon>Eukaryota</taxon>
        <taxon>Metazoa</taxon>
        <taxon>Chordata</taxon>
        <taxon>Craniata</taxon>
        <taxon>Vertebrata</taxon>
        <taxon>Euteleostomi</taxon>
        <taxon>Actinopterygii</taxon>
        <taxon>Neopterygii</taxon>
        <taxon>Teleostei</taxon>
        <taxon>Neoteleostei</taxon>
        <taxon>Acanthomorphata</taxon>
        <taxon>Eupercaria</taxon>
        <taxon>Perciformes</taxon>
        <taxon>Notothenioidei</taxon>
        <taxon>Nototheniidae</taxon>
        <taxon>Dissostichus</taxon>
    </lineage>
</organism>
<feature type="compositionally biased region" description="Polar residues" evidence="16">
    <location>
        <begin position="252"/>
        <end position="262"/>
    </location>
</feature>
<proteinExistence type="inferred from homology"/>
<comment type="caution">
    <text evidence="19">The sequence shown here is derived from an EMBL/GenBank/DDBJ whole genome shotgun (WGS) entry which is preliminary data.</text>
</comment>
<evidence type="ECO:0000256" key="4">
    <source>
        <dbReference type="ARBA" id="ARBA00022553"/>
    </source>
</evidence>
<evidence type="ECO:0000313" key="19">
    <source>
        <dbReference type="EMBL" id="KAK1880429.1"/>
    </source>
</evidence>
<evidence type="ECO:0000256" key="11">
    <source>
        <dbReference type="ARBA" id="ARBA00023242"/>
    </source>
</evidence>
<feature type="compositionally biased region" description="Low complexity" evidence="16">
    <location>
        <begin position="520"/>
        <end position="533"/>
    </location>
</feature>
<feature type="region of interest" description="Disordered" evidence="16">
    <location>
        <begin position="770"/>
        <end position="829"/>
    </location>
</feature>
<evidence type="ECO:0000256" key="14">
    <source>
        <dbReference type="ARBA" id="ARBA00046861"/>
    </source>
</evidence>
<evidence type="ECO:0000256" key="1">
    <source>
        <dbReference type="ARBA" id="ARBA00004123"/>
    </source>
</evidence>
<feature type="domain" description="Bromo" evidence="17">
    <location>
        <begin position="436"/>
        <end position="508"/>
    </location>
</feature>
<dbReference type="Gene3D" id="1.20.920.10">
    <property type="entry name" value="Bromodomain-like"/>
    <property type="match status" value="2"/>
</dbReference>
<evidence type="ECO:0000256" key="6">
    <source>
        <dbReference type="ARBA" id="ARBA00022853"/>
    </source>
</evidence>
<keyword evidence="5" id="KW-0677">Repeat</keyword>
<dbReference type="FunFam" id="1.20.920.10:FF:000002">
    <property type="entry name" value="Bromodomain-containing protein 4"/>
    <property type="match status" value="1"/>
</dbReference>
<dbReference type="InterPro" id="IPR038336">
    <property type="entry name" value="NET_sf"/>
</dbReference>
<dbReference type="PANTHER" id="PTHR22880:SF240">
    <property type="entry name" value="BROMODOMAIN-CONTAINING PROTEIN 2"/>
    <property type="match status" value="1"/>
</dbReference>
<feature type="region of interest" description="Disordered" evidence="16">
    <location>
        <begin position="382"/>
        <end position="417"/>
    </location>
</feature>
<evidence type="ECO:0000313" key="20">
    <source>
        <dbReference type="Proteomes" id="UP001228049"/>
    </source>
</evidence>
<evidence type="ECO:0000259" key="18">
    <source>
        <dbReference type="PROSITE" id="PS51525"/>
    </source>
</evidence>
<dbReference type="GO" id="GO:0000785">
    <property type="term" value="C:chromatin"/>
    <property type="evidence" value="ECO:0007669"/>
    <property type="project" value="TreeGrafter"/>
</dbReference>
<evidence type="ECO:0000256" key="8">
    <source>
        <dbReference type="ARBA" id="ARBA00023015"/>
    </source>
</evidence>
<name>A0AAD9EW25_DISEL</name>
<dbReference type="Proteomes" id="UP001228049">
    <property type="component" value="Unassembled WGS sequence"/>
</dbReference>
<dbReference type="PRINTS" id="PR00503">
    <property type="entry name" value="BROMODOMAIN"/>
</dbReference>
<comment type="subcellular location">
    <subcellularLocation>
        <location evidence="2">Chromosome</location>
    </subcellularLocation>
    <subcellularLocation>
        <location evidence="1">Nucleus</location>
    </subcellularLocation>
</comment>
<keyword evidence="3" id="KW-0158">Chromosome</keyword>
<dbReference type="InterPro" id="IPR001487">
    <property type="entry name" value="Bromodomain"/>
</dbReference>
<feature type="domain" description="Bromo" evidence="17">
    <location>
        <begin position="129"/>
        <end position="201"/>
    </location>
</feature>
<dbReference type="PANTHER" id="PTHR22880">
    <property type="entry name" value="FALZ-RELATED BROMODOMAIN-CONTAINING PROTEINS"/>
    <property type="match status" value="1"/>
</dbReference>
<comment type="similarity">
    <text evidence="13">Belongs to the BET family.</text>
</comment>
<dbReference type="GO" id="GO:0006338">
    <property type="term" value="P:chromatin remodeling"/>
    <property type="evidence" value="ECO:0007669"/>
    <property type="project" value="TreeGrafter"/>
</dbReference>
<dbReference type="InterPro" id="IPR018359">
    <property type="entry name" value="Bromodomain_CS"/>
</dbReference>
<dbReference type="PROSITE" id="PS51525">
    <property type="entry name" value="NET"/>
    <property type="match status" value="1"/>
</dbReference>
<keyword evidence="4" id="KW-0597">Phosphoprotein</keyword>
<dbReference type="EMBL" id="JASDAP010000025">
    <property type="protein sequence ID" value="KAK1880429.1"/>
    <property type="molecule type" value="Genomic_DNA"/>
</dbReference>
<feature type="compositionally biased region" description="Basic residues" evidence="16">
    <location>
        <begin position="628"/>
        <end position="640"/>
    </location>
</feature>
<feature type="domain" description="NET" evidence="18">
    <location>
        <begin position="660"/>
        <end position="742"/>
    </location>
</feature>
<gene>
    <name evidence="19" type="ORF">KUDE01_025954</name>
</gene>
<dbReference type="Pfam" id="PF17035">
    <property type="entry name" value="BET"/>
    <property type="match status" value="1"/>
</dbReference>
<keyword evidence="8" id="KW-0805">Transcription regulation</keyword>
<comment type="subunit">
    <text evidence="14">Homodimer. Interacts with E2F1. Interacts with (acetylated) STAT3; promoting STAT3 recruitment to chromatin. Interacts with CTCF; promoting BRD2 recruitment to chromatin.</text>
</comment>
<dbReference type="CDD" id="cd05498">
    <property type="entry name" value="Bromo_Brdt_II_like"/>
    <property type="match status" value="1"/>
</dbReference>
<feature type="compositionally biased region" description="Low complexity" evidence="16">
    <location>
        <begin position="803"/>
        <end position="823"/>
    </location>
</feature>
<keyword evidence="7" id="KW-0007">Acetylation</keyword>
<dbReference type="InterPro" id="IPR027353">
    <property type="entry name" value="NET_dom"/>
</dbReference>
<keyword evidence="6" id="KW-0156">Chromatin regulator</keyword>
<protein>
    <recommendedName>
        <fullName evidence="12">Bromodomain-containing protein 2</fullName>
    </recommendedName>
</protein>
<evidence type="ECO:0000256" key="5">
    <source>
        <dbReference type="ARBA" id="ARBA00022737"/>
    </source>
</evidence>
<accession>A0AAD9EW25</accession>
<dbReference type="SUPFAM" id="SSF47370">
    <property type="entry name" value="Bromodomain"/>
    <property type="match status" value="2"/>
</dbReference>
<feature type="compositionally biased region" description="Polar residues" evidence="16">
    <location>
        <begin position="271"/>
        <end position="280"/>
    </location>
</feature>
<feature type="compositionally biased region" description="Basic residues" evidence="16">
    <location>
        <begin position="567"/>
        <end position="582"/>
    </location>
</feature>
<keyword evidence="20" id="KW-1185">Reference proteome</keyword>
<dbReference type="InterPro" id="IPR043509">
    <property type="entry name" value="Bromo_Brdt_II"/>
</dbReference>
<evidence type="ECO:0000256" key="9">
    <source>
        <dbReference type="ARBA" id="ARBA00023117"/>
    </source>
</evidence>
<feature type="region of interest" description="Disordered" evidence="16">
    <location>
        <begin position="520"/>
        <end position="542"/>
    </location>
</feature>
<dbReference type="FunFam" id="1.20.1270.220:FF:000001">
    <property type="entry name" value="bromodomain-containing protein 2 isoform X1"/>
    <property type="match status" value="1"/>
</dbReference>
<dbReference type="Pfam" id="PF00439">
    <property type="entry name" value="Bromodomain"/>
    <property type="match status" value="2"/>
</dbReference>
<evidence type="ECO:0000259" key="17">
    <source>
        <dbReference type="PROSITE" id="PS50014"/>
    </source>
</evidence>
<keyword evidence="9 15" id="KW-0103">Bromodomain</keyword>
<dbReference type="InterPro" id="IPR043508">
    <property type="entry name" value="Bromo_Brdt_I"/>
</dbReference>
<keyword evidence="10" id="KW-0804">Transcription</keyword>
<dbReference type="PROSITE" id="PS00633">
    <property type="entry name" value="BROMODOMAIN_1"/>
    <property type="match status" value="2"/>
</dbReference>
<evidence type="ECO:0000256" key="12">
    <source>
        <dbReference type="ARBA" id="ARBA00040998"/>
    </source>
</evidence>
<evidence type="ECO:0000256" key="7">
    <source>
        <dbReference type="ARBA" id="ARBA00022990"/>
    </source>
</evidence>
<dbReference type="AlphaFoldDB" id="A0AAD9EW25"/>
<sequence>MTPLPHPAQGSVKKADMFEGNVLVKKYRGGRQEDYLKKVSHYFGIYHSHVGAEVGIMGVTTMDQSSGTAGKRIRKPSLLYEGFESPGMPPLSHLMSSGPPQPMVKDPHRQGRMTNQLQFLQKVLIKSLWRHHFAWPFHEPVDAAKLSLPDYHKIIKTPMDMGTIKKRLENYFYRSASECMQDFNTMFTNCYIYNKPTDDIVLMAQSLEKAFLQKVAQMPQEELELASPTGRIKPGKPGRKGRVSGGVTTAHQVPAVSQSAYSPPTPETPDSILSTPPQTHMTKSLPPILTTEQSIPTITGLPPTQPTTKKKGVKRKADTTTPTTVAMPIMSTMGVSGINMGMGGGHNSPLTLTSLGVDHNSSLGMNQGMSMGMGCGTVMMGSKSASGSRRGVSGRAIKPPKKDLPDSMVPPPVRRSKLNPQLRYCNGVLKDLLSKKHAAYAWPFYKPVDASMLGLHDYHDIIKQPMDLSTMKRKMDSREYRDSQQFSADVRLMFSNCYKYNPPDHDVVGMARKLQDVFDEVSSASESESSPSSDSEEERANRLAELQEQLKAVHEQLTALSQGPIVKPKKKKDKKDKKKKKKVEKEKHRKIEEEVTPIRPPKTPKITKTPKSKSNRGTSGPVASGKKAASKKNNKRKTKKGGMTFSVPQPVHEPIVSHYDSDEEEETAPMSYDEKRQLSLDINKLPGEKLGRVVYIIQSREPSLRDTNPEEIEIDFETLKPSTLRELERYVMTCLRKKPRKPYASKNNVAGKSREEITLEKQMELERRLIDVSGQLNSGKKPVKTKPEKPVTEQHNTQPTRLSASSSSSDSSSSSSSSSSSDTSDSDSG</sequence>
<dbReference type="FunFam" id="1.20.920.10:FF:000003">
    <property type="entry name" value="Bromodomain-containing protein 2"/>
    <property type="match status" value="1"/>
</dbReference>
<evidence type="ECO:0000256" key="16">
    <source>
        <dbReference type="SAM" id="MobiDB-lite"/>
    </source>
</evidence>
<evidence type="ECO:0000256" key="13">
    <source>
        <dbReference type="ARBA" id="ARBA00044509"/>
    </source>
</evidence>
<keyword evidence="11" id="KW-0539">Nucleus</keyword>
<dbReference type="SMART" id="SM00297">
    <property type="entry name" value="BROMO"/>
    <property type="match status" value="2"/>
</dbReference>
<feature type="region of interest" description="Disordered" evidence="16">
    <location>
        <begin position="557"/>
        <end position="654"/>
    </location>
</feature>
<evidence type="ECO:0000256" key="10">
    <source>
        <dbReference type="ARBA" id="ARBA00023163"/>
    </source>
</evidence>
<feature type="compositionally biased region" description="Low complexity" evidence="16">
    <location>
        <begin position="382"/>
        <end position="395"/>
    </location>
</feature>
<reference evidence="19" key="1">
    <citation type="submission" date="2023-04" db="EMBL/GenBank/DDBJ databases">
        <title>Chromosome-level genome of Chaenocephalus aceratus.</title>
        <authorList>
            <person name="Park H."/>
        </authorList>
    </citation>
    <scope>NUCLEOTIDE SEQUENCE</scope>
    <source>
        <strain evidence="19">DE</strain>
        <tissue evidence="19">Muscle</tissue>
    </source>
</reference>
<dbReference type="GO" id="GO:0006355">
    <property type="term" value="P:regulation of DNA-templated transcription"/>
    <property type="evidence" value="ECO:0007669"/>
    <property type="project" value="TreeGrafter"/>
</dbReference>
<evidence type="ECO:0000256" key="2">
    <source>
        <dbReference type="ARBA" id="ARBA00004286"/>
    </source>
</evidence>